<gene>
    <name evidence="7" type="ORF">KI387_002778</name>
</gene>
<dbReference type="InterPro" id="IPR024438">
    <property type="entry name" value="Staygreen"/>
</dbReference>
<evidence type="ECO:0000256" key="2">
    <source>
        <dbReference type="ARBA" id="ARBA00009234"/>
    </source>
</evidence>
<reference evidence="7 8" key="1">
    <citation type="journal article" date="2021" name="Nat. Plants">
        <title>The Taxus genome provides insights into paclitaxel biosynthesis.</title>
        <authorList>
            <person name="Xiong X."/>
            <person name="Gou J."/>
            <person name="Liao Q."/>
            <person name="Li Y."/>
            <person name="Zhou Q."/>
            <person name="Bi G."/>
            <person name="Li C."/>
            <person name="Du R."/>
            <person name="Wang X."/>
            <person name="Sun T."/>
            <person name="Guo L."/>
            <person name="Liang H."/>
            <person name="Lu P."/>
            <person name="Wu Y."/>
            <person name="Zhang Z."/>
            <person name="Ro D.K."/>
            <person name="Shang Y."/>
            <person name="Huang S."/>
            <person name="Yan J."/>
        </authorList>
    </citation>
    <scope>NUCLEOTIDE SEQUENCE [LARGE SCALE GENOMIC DNA]</scope>
    <source>
        <strain evidence="7">Ta-2019</strain>
    </source>
</reference>
<evidence type="ECO:0000313" key="8">
    <source>
        <dbReference type="Proteomes" id="UP000824469"/>
    </source>
</evidence>
<evidence type="ECO:0000256" key="3">
    <source>
        <dbReference type="ARBA" id="ARBA00022528"/>
    </source>
</evidence>
<comment type="caution">
    <text evidence="7">The sequence shown here is derived from an EMBL/GenBank/DDBJ whole genome shotgun (WGS) entry which is preliminary data.</text>
</comment>
<organism evidence="7 8">
    <name type="scientific">Taxus chinensis</name>
    <name type="common">Chinese yew</name>
    <name type="synonym">Taxus wallichiana var. chinensis</name>
    <dbReference type="NCBI Taxonomy" id="29808"/>
    <lineage>
        <taxon>Eukaryota</taxon>
        <taxon>Viridiplantae</taxon>
        <taxon>Streptophyta</taxon>
        <taxon>Embryophyta</taxon>
        <taxon>Tracheophyta</taxon>
        <taxon>Spermatophyta</taxon>
        <taxon>Pinopsida</taxon>
        <taxon>Pinidae</taxon>
        <taxon>Conifers II</taxon>
        <taxon>Cupressales</taxon>
        <taxon>Taxaceae</taxon>
        <taxon>Taxus</taxon>
    </lineage>
</organism>
<proteinExistence type="inferred from homology"/>
<evidence type="ECO:0000256" key="5">
    <source>
        <dbReference type="ARBA" id="ARBA00022946"/>
    </source>
</evidence>
<feature type="non-terminal residue" evidence="7">
    <location>
        <position position="1"/>
    </location>
</feature>
<evidence type="ECO:0000256" key="1">
    <source>
        <dbReference type="ARBA" id="ARBA00004229"/>
    </source>
</evidence>
<keyword evidence="3" id="KW-0150">Chloroplast</keyword>
<dbReference type="PANTHER" id="PTHR31750:SF4">
    <property type="entry name" value="LP06106P"/>
    <property type="match status" value="1"/>
</dbReference>
<keyword evidence="5" id="KW-0809">Transit peptide</keyword>
<comment type="subcellular location">
    <subcellularLocation>
        <location evidence="1">Plastid</location>
        <location evidence="1">Chloroplast</location>
    </subcellularLocation>
</comment>
<dbReference type="GO" id="GO:0009507">
    <property type="term" value="C:chloroplast"/>
    <property type="evidence" value="ECO:0007669"/>
    <property type="project" value="UniProtKB-SubCell"/>
</dbReference>
<keyword evidence="4" id="KW-0934">Plastid</keyword>
<keyword evidence="8" id="KW-1185">Reference proteome</keyword>
<name>A0AA38GZZ1_TAXCH</name>
<accession>A0AA38GZZ1</accession>
<evidence type="ECO:0000256" key="4">
    <source>
        <dbReference type="ARBA" id="ARBA00022640"/>
    </source>
</evidence>
<comment type="similarity">
    <text evidence="2">Belongs to the staygreen family.</text>
</comment>
<evidence type="ECO:0000259" key="6">
    <source>
        <dbReference type="Pfam" id="PF12638"/>
    </source>
</evidence>
<dbReference type="PANTHER" id="PTHR31750">
    <property type="entry name" value="PROTEIN STAY-GREEN 1, CHLOROPLASTIC-RELATED"/>
    <property type="match status" value="1"/>
</dbReference>
<dbReference type="Pfam" id="PF12638">
    <property type="entry name" value="Staygreen"/>
    <property type="match status" value="1"/>
</dbReference>
<sequence length="113" mass="13462">MWSESSIQRWRRHVQFSSSTIVMESSFNNHEQKRDMDGTTCYRGMKCLCNGKNIREKMSLRIHCHISGGQWLLDTIVKLRFYIFRKELLVVLEAFKHDDKALFEKHPELEDAL</sequence>
<dbReference type="Proteomes" id="UP000824469">
    <property type="component" value="Unassembled WGS sequence"/>
</dbReference>
<feature type="domain" description="Staygreen protein" evidence="6">
    <location>
        <begin position="52"/>
        <end position="112"/>
    </location>
</feature>
<dbReference type="AlphaFoldDB" id="A0AA38GZZ1"/>
<evidence type="ECO:0000313" key="7">
    <source>
        <dbReference type="EMBL" id="KAH9330670.1"/>
    </source>
</evidence>
<dbReference type="EMBL" id="JAHRHJ020000001">
    <property type="protein sequence ID" value="KAH9330670.1"/>
    <property type="molecule type" value="Genomic_DNA"/>
</dbReference>
<protein>
    <recommendedName>
        <fullName evidence="6">Staygreen protein domain-containing protein</fullName>
    </recommendedName>
</protein>